<evidence type="ECO:0000256" key="1">
    <source>
        <dbReference type="SAM" id="MobiDB-lite"/>
    </source>
</evidence>
<keyword evidence="2" id="KW-0472">Membrane</keyword>
<feature type="transmembrane region" description="Helical" evidence="2">
    <location>
        <begin position="699"/>
        <end position="723"/>
    </location>
</feature>
<feature type="compositionally biased region" description="Polar residues" evidence="1">
    <location>
        <begin position="764"/>
        <end position="776"/>
    </location>
</feature>
<comment type="caution">
    <text evidence="3">The sequence shown here is derived from an EMBL/GenBank/DDBJ whole genome shotgun (WGS) entry which is preliminary data.</text>
</comment>
<keyword evidence="2" id="KW-0812">Transmembrane</keyword>
<feature type="region of interest" description="Disordered" evidence="1">
    <location>
        <begin position="122"/>
        <end position="171"/>
    </location>
</feature>
<feature type="region of interest" description="Disordered" evidence="1">
    <location>
        <begin position="539"/>
        <end position="564"/>
    </location>
</feature>
<sequence length="857" mass="96881">MGCTPEASTESKKMVCKPFKAHVFTAQCLDYPLNLESYETSVWDVLDDSSTGKLDDKKTAGAEWELVQKMKKYNVIHNTISLLQIEEFVKNSFTNASGVQVAPQRLHQRAADIKAQRARKLSQVATQGEAHLDRGLKGPAPPVGESTSIKPGTKEDDVKDTSGGDLHSKFKEPVWTGNIESQLPKQEQFSRSEMFALALPYLDSHSDSGKSERLQHLRQHYGTFEGYPTKFLRDYNHQLSEVIFPRTLDQCYFSSAHETTHLDSDQVVYNYLKDLSEKWRTVQDKQVKMGNESALLTLLSSEEEIQPKYDERDKEKRLVTSPLRIWKIGHVVVSAFPDQEHATPSDSKFQELIYRSVWESCPISALDLVLDLAHIFIDFVDRPFNSGLSLSPLWIYERVIAEEAEKQVVRHNQFEEIMRDKREDKSELKDSTPRATRLVQNIGAKSERKNTTPDSKPFMTTAVTEVPEERDPLEGNKENDDHVLETKERIDPMDLITEEAESFKNVMDIRDELSMIESVVKEQDFAVRQLSNYLVMRGEPGKGLQATPSGNEPQDRSQSKATAESDLNVQNLRQRMEDMVNRIQWRQSRIGGLDKRASMIEKGLNHLLDIKLKRSSLEEASDTKSVLEAMNLVVTNTDNLAKEGDKRAKQADKQSALIFAFTVVTIWFTPLSFVTAFFAIPSKDFPLDSTQQDVNWSTWQIGVGLFVAFLLTLSFSGSVWAWYKRQDKDRKKEQSTSEIKGEGGKNLNEHEEGEKSKNGRKEQVSSSSRVPHETPSNPTPSQHPSPYPLPQRRSWPLGSRELVKYSLAHTRSKKPIVSDDSAMGSQDVDDGGLGVLDRIIGRQGGVAELARNGDDAS</sequence>
<keyword evidence="4" id="KW-1185">Reference proteome</keyword>
<protein>
    <submittedName>
        <fullName evidence="3">Uncharacterized protein</fullName>
    </submittedName>
</protein>
<proteinExistence type="predicted"/>
<accession>A0A9W8TK64</accession>
<dbReference type="Proteomes" id="UP001148614">
    <property type="component" value="Unassembled WGS sequence"/>
</dbReference>
<feature type="region of interest" description="Disordered" evidence="1">
    <location>
        <begin position="731"/>
        <end position="795"/>
    </location>
</feature>
<reference evidence="3" key="1">
    <citation type="submission" date="2022-07" db="EMBL/GenBank/DDBJ databases">
        <title>Genome Sequence of Xylaria arbuscula.</title>
        <authorList>
            <person name="Buettner E."/>
        </authorList>
    </citation>
    <scope>NUCLEOTIDE SEQUENCE</scope>
    <source>
        <strain evidence="3">VT107</strain>
    </source>
</reference>
<feature type="compositionally biased region" description="Pro residues" evidence="1">
    <location>
        <begin position="777"/>
        <end position="789"/>
    </location>
</feature>
<dbReference type="Gene3D" id="1.20.58.340">
    <property type="entry name" value="Magnesium transport protein CorA, transmembrane region"/>
    <property type="match status" value="1"/>
</dbReference>
<feature type="compositionally biased region" description="Basic and acidic residues" evidence="1">
    <location>
        <begin position="731"/>
        <end position="763"/>
    </location>
</feature>
<evidence type="ECO:0000256" key="2">
    <source>
        <dbReference type="SAM" id="Phobius"/>
    </source>
</evidence>
<organism evidence="3 4">
    <name type="scientific">Xylaria arbuscula</name>
    <dbReference type="NCBI Taxonomy" id="114810"/>
    <lineage>
        <taxon>Eukaryota</taxon>
        <taxon>Fungi</taxon>
        <taxon>Dikarya</taxon>
        <taxon>Ascomycota</taxon>
        <taxon>Pezizomycotina</taxon>
        <taxon>Sordariomycetes</taxon>
        <taxon>Xylariomycetidae</taxon>
        <taxon>Xylariales</taxon>
        <taxon>Xylariaceae</taxon>
        <taxon>Xylaria</taxon>
    </lineage>
</organism>
<feature type="compositionally biased region" description="Basic and acidic residues" evidence="1">
    <location>
        <begin position="152"/>
        <end position="171"/>
    </location>
</feature>
<evidence type="ECO:0000313" key="4">
    <source>
        <dbReference type="Proteomes" id="UP001148614"/>
    </source>
</evidence>
<dbReference type="EMBL" id="JANPWZ010001215">
    <property type="protein sequence ID" value="KAJ3567657.1"/>
    <property type="molecule type" value="Genomic_DNA"/>
</dbReference>
<gene>
    <name evidence="3" type="ORF">NPX13_g6694</name>
</gene>
<name>A0A9W8TK64_9PEZI</name>
<feature type="region of interest" description="Disordered" evidence="1">
    <location>
        <begin position="808"/>
        <end position="829"/>
    </location>
</feature>
<evidence type="ECO:0000313" key="3">
    <source>
        <dbReference type="EMBL" id="KAJ3567657.1"/>
    </source>
</evidence>
<dbReference type="AlphaFoldDB" id="A0A9W8TK64"/>
<keyword evidence="2" id="KW-1133">Transmembrane helix</keyword>
<feature type="transmembrane region" description="Helical" evidence="2">
    <location>
        <begin position="656"/>
        <end position="679"/>
    </location>
</feature>